<dbReference type="AlphaFoldDB" id="A0AAU7VK09"/>
<sequence length="193" mass="21389">MIETAKVAKIIRLITVVPIMALFTLVTLYRVNPDIFLGTYQYALSIIFLTALPLSAYLLQKILPRFRHKGREGQRNLAIVMGVLGYLFGIIWAVSAHTTEELLLVYLIYFFSGIGILLFNKALKIRASGHACGVAGPILILTYFIGTKALLSLLVLLSVFWASIKTKRHTLSQLVWGSVIPIFALIIAVLQTG</sequence>
<accession>A0AAU7VK09</accession>
<feature type="transmembrane region" description="Helical" evidence="1">
    <location>
        <begin position="140"/>
        <end position="164"/>
    </location>
</feature>
<dbReference type="RefSeq" id="WP_350343148.1">
    <property type="nucleotide sequence ID" value="NZ_CP158367.1"/>
</dbReference>
<reference evidence="2" key="1">
    <citation type="journal article" date="2013" name="Extremophiles">
        <title>Proteinivorax tanatarense gen. nov., sp. nov., an anaerobic, haloalkaliphilic, proteolytic bacterium isolated from a decaying algal bloom, and proposal of Proteinivoraceae fam. nov.</title>
        <authorList>
            <person name="Kevbrin V."/>
            <person name="Boltyanskaya Y."/>
            <person name="Zhilina T."/>
            <person name="Kolganova T."/>
            <person name="Lavrentjeva E."/>
            <person name="Kuznetsov B."/>
        </authorList>
    </citation>
    <scope>NUCLEOTIDE SEQUENCE</scope>
    <source>
        <strain evidence="2">Z-910T</strain>
    </source>
</reference>
<keyword evidence="1" id="KW-0472">Membrane</keyword>
<feature type="transmembrane region" description="Helical" evidence="1">
    <location>
        <begin position="35"/>
        <end position="56"/>
    </location>
</feature>
<evidence type="ECO:0000256" key="1">
    <source>
        <dbReference type="SAM" id="Phobius"/>
    </source>
</evidence>
<proteinExistence type="predicted"/>
<name>A0AAU7VK09_9FIRM</name>
<feature type="transmembrane region" description="Helical" evidence="1">
    <location>
        <begin position="12"/>
        <end position="29"/>
    </location>
</feature>
<keyword evidence="1" id="KW-1133">Transmembrane helix</keyword>
<feature type="transmembrane region" description="Helical" evidence="1">
    <location>
        <begin position="77"/>
        <end position="96"/>
    </location>
</feature>
<keyword evidence="1" id="KW-0812">Transmembrane</keyword>
<protein>
    <submittedName>
        <fullName evidence="2">Uncharacterized protein</fullName>
    </submittedName>
</protein>
<organism evidence="2">
    <name type="scientific">Proteinivorax tanatarense</name>
    <dbReference type="NCBI Taxonomy" id="1260629"/>
    <lineage>
        <taxon>Bacteria</taxon>
        <taxon>Bacillati</taxon>
        <taxon>Bacillota</taxon>
        <taxon>Clostridia</taxon>
        <taxon>Eubacteriales</taxon>
        <taxon>Proteinivoracaceae</taxon>
        <taxon>Proteinivorax</taxon>
    </lineage>
</organism>
<dbReference type="EMBL" id="CP158367">
    <property type="protein sequence ID" value="XBX74394.1"/>
    <property type="molecule type" value="Genomic_DNA"/>
</dbReference>
<reference evidence="2" key="2">
    <citation type="submission" date="2024-06" db="EMBL/GenBank/DDBJ databases">
        <authorList>
            <person name="Petrova K.O."/>
            <person name="Toshchakov S.V."/>
            <person name="Boltjanskaja Y.V."/>
            <person name="Kevbrin V."/>
        </authorList>
    </citation>
    <scope>NUCLEOTIDE SEQUENCE</scope>
    <source>
        <strain evidence="2">Z-910T</strain>
    </source>
</reference>
<gene>
    <name evidence="2" type="ORF">PRVXT_002429</name>
</gene>
<feature type="transmembrane region" description="Helical" evidence="1">
    <location>
        <begin position="102"/>
        <end position="119"/>
    </location>
</feature>
<evidence type="ECO:0000313" key="2">
    <source>
        <dbReference type="EMBL" id="XBX74394.1"/>
    </source>
</evidence>
<feature type="transmembrane region" description="Helical" evidence="1">
    <location>
        <begin position="170"/>
        <end position="190"/>
    </location>
</feature>